<sequence>MKLVDKLKAFIVDQDTIPKTIHIHPDALKELEDEKFVYILNKTKENPVKRFMGIELIPSETVTDFTVAEDDQQNERWVVKKEVKKIKEKYIKKDSTAEITKDMSLLFAYLGYLERELEDKTNYIKYLRQTKE</sequence>
<comment type="caution">
    <text evidence="1">The sequence shown here is derived from an EMBL/GenBank/DDBJ whole genome shotgun (WGS) entry which is preliminary data.</text>
</comment>
<keyword evidence="2" id="KW-1185">Reference proteome</keyword>
<organism evidence="1 2">
    <name type="scientific">Metabacillus niabensis</name>
    <dbReference type="NCBI Taxonomy" id="324854"/>
    <lineage>
        <taxon>Bacteria</taxon>
        <taxon>Bacillati</taxon>
        <taxon>Bacillota</taxon>
        <taxon>Bacilli</taxon>
        <taxon>Bacillales</taxon>
        <taxon>Bacillaceae</taxon>
        <taxon>Metabacillus</taxon>
    </lineage>
</organism>
<accession>A0ABT9YV68</accession>
<reference evidence="1 2" key="1">
    <citation type="submission" date="2023-07" db="EMBL/GenBank/DDBJ databases">
        <title>Genomic Encyclopedia of Type Strains, Phase IV (KMG-IV): sequencing the most valuable type-strain genomes for metagenomic binning, comparative biology and taxonomic classification.</title>
        <authorList>
            <person name="Goeker M."/>
        </authorList>
    </citation>
    <scope>NUCLEOTIDE SEQUENCE [LARGE SCALE GENOMIC DNA]</scope>
    <source>
        <strain evidence="1 2">DSM 17723</strain>
    </source>
</reference>
<evidence type="ECO:0000313" key="2">
    <source>
        <dbReference type="Proteomes" id="UP001232245"/>
    </source>
</evidence>
<dbReference type="EMBL" id="JAUSTZ010000001">
    <property type="protein sequence ID" value="MDQ0223885.1"/>
    <property type="molecule type" value="Genomic_DNA"/>
</dbReference>
<dbReference type="Proteomes" id="UP001232245">
    <property type="component" value="Unassembled WGS sequence"/>
</dbReference>
<evidence type="ECO:0000313" key="1">
    <source>
        <dbReference type="EMBL" id="MDQ0223885.1"/>
    </source>
</evidence>
<proteinExistence type="predicted"/>
<evidence type="ECO:0008006" key="3">
    <source>
        <dbReference type="Google" id="ProtNLM"/>
    </source>
</evidence>
<name>A0ABT9YV68_9BACI</name>
<protein>
    <recommendedName>
        <fullName evidence="3">Phage protein</fullName>
    </recommendedName>
</protein>
<dbReference type="RefSeq" id="WP_145580720.1">
    <property type="nucleotide sequence ID" value="NZ_CADEPK010000019.1"/>
</dbReference>
<gene>
    <name evidence="1" type="ORF">J2S02_000207</name>
</gene>